<evidence type="ECO:0000313" key="3">
    <source>
        <dbReference type="Proteomes" id="UP001519344"/>
    </source>
</evidence>
<name>A0ABS4IA71_9BACL</name>
<proteinExistence type="predicted"/>
<keyword evidence="3" id="KW-1185">Reference proteome</keyword>
<feature type="compositionally biased region" description="Polar residues" evidence="1">
    <location>
        <begin position="29"/>
        <end position="43"/>
    </location>
</feature>
<evidence type="ECO:0000256" key="1">
    <source>
        <dbReference type="SAM" id="MobiDB-lite"/>
    </source>
</evidence>
<comment type="caution">
    <text evidence="2">The sequence shown here is derived from an EMBL/GenBank/DDBJ whole genome shotgun (WGS) entry which is preliminary data.</text>
</comment>
<dbReference type="EMBL" id="JAGGKV010000044">
    <property type="protein sequence ID" value="MBP1967829.1"/>
    <property type="molecule type" value="Genomic_DNA"/>
</dbReference>
<dbReference type="Proteomes" id="UP001519344">
    <property type="component" value="Unassembled WGS sequence"/>
</dbReference>
<feature type="compositionally biased region" description="Basic and acidic residues" evidence="1">
    <location>
        <begin position="14"/>
        <end position="28"/>
    </location>
</feature>
<protein>
    <submittedName>
        <fullName evidence="2">Uncharacterized protein</fullName>
    </submittedName>
</protein>
<organism evidence="2 3">
    <name type="scientific">Paenibacillus aceris</name>
    <dbReference type="NCBI Taxonomy" id="869555"/>
    <lineage>
        <taxon>Bacteria</taxon>
        <taxon>Bacillati</taxon>
        <taxon>Bacillota</taxon>
        <taxon>Bacilli</taxon>
        <taxon>Bacillales</taxon>
        <taxon>Paenibacillaceae</taxon>
        <taxon>Paenibacillus</taxon>
    </lineage>
</organism>
<feature type="region of interest" description="Disordered" evidence="1">
    <location>
        <begin position="1"/>
        <end position="43"/>
    </location>
</feature>
<sequence length="43" mass="4857">MSNKTKTKITKSQRTVDKELQSRTRKSPDQSAQNNTHDQPGDA</sequence>
<evidence type="ECO:0000313" key="2">
    <source>
        <dbReference type="EMBL" id="MBP1967829.1"/>
    </source>
</evidence>
<accession>A0ABS4IA71</accession>
<reference evidence="2 3" key="1">
    <citation type="submission" date="2021-03" db="EMBL/GenBank/DDBJ databases">
        <title>Genomic Encyclopedia of Type Strains, Phase IV (KMG-IV): sequencing the most valuable type-strain genomes for metagenomic binning, comparative biology and taxonomic classification.</title>
        <authorList>
            <person name="Goeker M."/>
        </authorList>
    </citation>
    <scope>NUCLEOTIDE SEQUENCE [LARGE SCALE GENOMIC DNA]</scope>
    <source>
        <strain evidence="2 3">DSM 24950</strain>
    </source>
</reference>
<gene>
    <name evidence="2" type="ORF">J2Z65_007111</name>
</gene>
<feature type="compositionally biased region" description="Basic residues" evidence="1">
    <location>
        <begin position="1"/>
        <end position="11"/>
    </location>
</feature>